<keyword evidence="5" id="KW-0997">Cell inner membrane</keyword>
<dbReference type="InterPro" id="IPR027463">
    <property type="entry name" value="AcrB_DN_DC_subdom"/>
</dbReference>
<feature type="transmembrane region" description="Helical" evidence="9">
    <location>
        <begin position="970"/>
        <end position="990"/>
    </location>
</feature>
<keyword evidence="6 9" id="KW-0812">Transmembrane</keyword>
<feature type="transmembrane region" description="Helical" evidence="9">
    <location>
        <begin position="472"/>
        <end position="499"/>
    </location>
</feature>
<evidence type="ECO:0000256" key="9">
    <source>
        <dbReference type="SAM" id="Phobius"/>
    </source>
</evidence>
<sequence>MFSRIFIERPRLAAVVSIVITLGGLIALFNIPVAQYPQITPPQIFVQAVYPGASAQVLADTVAAPIEKEVNGVENMLYMSSTCSDSGVYQLSVTFAVGTDPDIDQVNLQNRVQLATAKLPQEVVDQGITVRRRSSDIMAVVSFYSPKGSRDMLYLSNYVSRYVQDALVRLPGVSDVFIFGEKEYSLRIWLNPDRMTALGITADDVIGAVRRQNIQAAVGSIGREPVRADQQLQFTVRARGRLQSPDEFGNIVIRSNDQGGLVRLRDVARVELAARDYSTQSILNGRPAASIAVYRATGANSLDTMKAVRAELEKIAREMPEDLDYQIILDTTRYVSAAIREIRFTLVLTFCLVLLVNYIFLQDWRATLVPTATIPVSLIGTFAVLLALGYSANTISLFALIMAIGLVVDDSIVVVENVYRVMAEEGLVPKEATIRSMEQVTGPIIATTLVLLAIFVPVAFMPGISGQLYKQFAVTICTSVLISTLCALTLSPALCATLLRPYRAPRRGPFAWFNRALAVARRGYVAGSGLLIRKALLGLVLLAAVLAGTGLLFKTRPTSFLPNEDQGYFFVNTQLPEGASLARTSAVMERITAEIKSLAGVKDVIGVSGFSLLSGQAANVGLGVAILKPWDERQGAGLHVDAIVRRTQGILAAIPEANSFAFAPPPIFGLGRSGGFDFRLLAREGQSPQELFGVAMSLMMAANQNPVLSRVFTTYTANTPQIFLNVDRTRAEYLKVPVSRIFSTLQAQLGSSYVNDFNLFDRTYQVKVQAESSFRDDISDIQRLYVRSDTGRMIPLSSLATLSTTLSPQLVTRYNLFPSADFNGQAAPGYSSGQAMDAMEQVAAKVLPPGYGFQWSSASYQEKQASGQVVWLFALAVVFGYLFLVGQYESWNIPLAIIFYIPVAALGALAGLALLGMSLSIYAQIGLVLLVGLAAKNAILIVEFARDSRQQGQSVQEAALTAAALRFRPVLMTAFTFILGVAPMVIATGAGAGSRRAIGTTVFSGMLVCTVLGIFLIPFLFYAFQTVREKGHAWRRSKEQGSKG</sequence>
<evidence type="ECO:0000256" key="2">
    <source>
        <dbReference type="ARBA" id="ARBA00010942"/>
    </source>
</evidence>
<dbReference type="Proteomes" id="UP000192783">
    <property type="component" value="Unassembled WGS sequence"/>
</dbReference>
<gene>
    <name evidence="10" type="ORF">SAMN02746041_02358</name>
</gene>
<dbReference type="PANTHER" id="PTHR32063:SF76">
    <property type="entry name" value="EFFLUX PUMP MEMBRANE TRANSPORTER"/>
    <property type="match status" value="1"/>
</dbReference>
<dbReference type="Gene3D" id="3.30.2090.10">
    <property type="entry name" value="Multidrug efflux transporter AcrB TolC docking domain, DN and DC subdomains"/>
    <property type="match status" value="2"/>
</dbReference>
<dbReference type="Pfam" id="PF00873">
    <property type="entry name" value="ACR_tran"/>
    <property type="match status" value="1"/>
</dbReference>
<dbReference type="InterPro" id="IPR004764">
    <property type="entry name" value="MdtF-like"/>
</dbReference>
<dbReference type="NCBIfam" id="NF000282">
    <property type="entry name" value="RND_permease_1"/>
    <property type="match status" value="1"/>
</dbReference>
<dbReference type="NCBIfam" id="TIGR00915">
    <property type="entry name" value="2A0602"/>
    <property type="match status" value="1"/>
</dbReference>
<comment type="subcellular location">
    <subcellularLocation>
        <location evidence="1">Cell inner membrane</location>
        <topology evidence="1">Multi-pass membrane protein</topology>
    </subcellularLocation>
</comment>
<evidence type="ECO:0000256" key="6">
    <source>
        <dbReference type="ARBA" id="ARBA00022692"/>
    </source>
</evidence>
<evidence type="ECO:0000256" key="4">
    <source>
        <dbReference type="ARBA" id="ARBA00022475"/>
    </source>
</evidence>
<dbReference type="SUPFAM" id="SSF82714">
    <property type="entry name" value="Multidrug efflux transporter AcrB TolC docking domain, DN and DC subdomains"/>
    <property type="match status" value="2"/>
</dbReference>
<feature type="transmembrane region" description="Helical" evidence="9">
    <location>
        <begin position="440"/>
        <end position="460"/>
    </location>
</feature>
<protein>
    <submittedName>
        <fullName evidence="10">Hydrophobic/amphiphilic exporter-1, HAE1 family</fullName>
    </submittedName>
</protein>
<dbReference type="GO" id="GO:0042910">
    <property type="term" value="F:xenobiotic transmembrane transporter activity"/>
    <property type="evidence" value="ECO:0007669"/>
    <property type="project" value="TreeGrafter"/>
</dbReference>
<dbReference type="SUPFAM" id="SSF82866">
    <property type="entry name" value="Multidrug efflux transporter AcrB transmembrane domain"/>
    <property type="match status" value="2"/>
</dbReference>
<evidence type="ECO:0000313" key="11">
    <source>
        <dbReference type="Proteomes" id="UP000192783"/>
    </source>
</evidence>
<evidence type="ECO:0000256" key="5">
    <source>
        <dbReference type="ARBA" id="ARBA00022519"/>
    </source>
</evidence>
<keyword evidence="4" id="KW-1003">Cell membrane</keyword>
<keyword evidence="3" id="KW-0813">Transport</keyword>
<feature type="transmembrane region" description="Helical" evidence="9">
    <location>
        <begin position="893"/>
        <end position="915"/>
    </location>
</feature>
<dbReference type="GO" id="GO:0015562">
    <property type="term" value="F:efflux transmembrane transporter activity"/>
    <property type="evidence" value="ECO:0007669"/>
    <property type="project" value="InterPro"/>
</dbReference>
<organism evidence="10 11">
    <name type="scientific">Desulfacinum hydrothermale DSM 13146</name>
    <dbReference type="NCBI Taxonomy" id="1121390"/>
    <lineage>
        <taxon>Bacteria</taxon>
        <taxon>Pseudomonadati</taxon>
        <taxon>Thermodesulfobacteriota</taxon>
        <taxon>Syntrophobacteria</taxon>
        <taxon>Syntrophobacterales</taxon>
        <taxon>Syntrophobacteraceae</taxon>
        <taxon>Desulfacinum</taxon>
    </lineage>
</organism>
<keyword evidence="11" id="KW-1185">Reference proteome</keyword>
<dbReference type="Gene3D" id="3.30.70.1440">
    <property type="entry name" value="Multidrug efflux transporter AcrB pore domain"/>
    <property type="match status" value="1"/>
</dbReference>
<proteinExistence type="inferred from homology"/>
<dbReference type="FunFam" id="1.20.1640.10:FF:000001">
    <property type="entry name" value="Efflux pump membrane transporter"/>
    <property type="match status" value="1"/>
</dbReference>
<dbReference type="PRINTS" id="PR00702">
    <property type="entry name" value="ACRIFLAVINRP"/>
</dbReference>
<evidence type="ECO:0000256" key="7">
    <source>
        <dbReference type="ARBA" id="ARBA00022989"/>
    </source>
</evidence>
<name>A0A1W1XNR8_9BACT</name>
<comment type="similarity">
    <text evidence="2">Belongs to the resistance-nodulation-cell division (RND) (TC 2.A.6) family.</text>
</comment>
<keyword evidence="8 9" id="KW-0472">Membrane</keyword>
<feature type="transmembrane region" description="Helical" evidence="9">
    <location>
        <begin position="395"/>
        <end position="419"/>
    </location>
</feature>
<reference evidence="10 11" key="1">
    <citation type="submission" date="2017-04" db="EMBL/GenBank/DDBJ databases">
        <authorList>
            <person name="Afonso C.L."/>
            <person name="Miller P.J."/>
            <person name="Scott M.A."/>
            <person name="Spackman E."/>
            <person name="Goraichik I."/>
            <person name="Dimitrov K.M."/>
            <person name="Suarez D.L."/>
            <person name="Swayne D.E."/>
        </authorList>
    </citation>
    <scope>NUCLEOTIDE SEQUENCE [LARGE SCALE GENOMIC DNA]</scope>
    <source>
        <strain evidence="10 11">DSM 13146</strain>
    </source>
</reference>
<dbReference type="SUPFAM" id="SSF82693">
    <property type="entry name" value="Multidrug efflux transporter AcrB pore domain, PN1, PN2, PC1 and PC2 subdomains"/>
    <property type="match status" value="4"/>
</dbReference>
<dbReference type="Gene3D" id="3.30.70.1430">
    <property type="entry name" value="Multidrug efflux transporter AcrB pore domain"/>
    <property type="match status" value="2"/>
</dbReference>
<dbReference type="STRING" id="1121390.SAMN02746041_02358"/>
<dbReference type="AlphaFoldDB" id="A0A1W1XNR8"/>
<accession>A0A1W1XNR8</accession>
<dbReference type="RefSeq" id="WP_084058086.1">
    <property type="nucleotide sequence ID" value="NZ_FWXF01000013.1"/>
</dbReference>
<feature type="transmembrane region" description="Helical" evidence="9">
    <location>
        <begin position="531"/>
        <end position="553"/>
    </location>
</feature>
<dbReference type="GO" id="GO:0005886">
    <property type="term" value="C:plasma membrane"/>
    <property type="evidence" value="ECO:0007669"/>
    <property type="project" value="UniProtKB-SubCell"/>
</dbReference>
<feature type="transmembrane region" description="Helical" evidence="9">
    <location>
        <begin position="921"/>
        <end position="942"/>
    </location>
</feature>
<dbReference type="PANTHER" id="PTHR32063">
    <property type="match status" value="1"/>
</dbReference>
<keyword evidence="7 9" id="KW-1133">Transmembrane helix</keyword>
<evidence type="ECO:0000256" key="1">
    <source>
        <dbReference type="ARBA" id="ARBA00004429"/>
    </source>
</evidence>
<feature type="transmembrane region" description="Helical" evidence="9">
    <location>
        <begin position="342"/>
        <end position="361"/>
    </location>
</feature>
<feature type="transmembrane region" description="Helical" evidence="9">
    <location>
        <begin position="869"/>
        <end position="886"/>
    </location>
</feature>
<dbReference type="Gene3D" id="3.30.70.1320">
    <property type="entry name" value="Multidrug efflux transporter AcrB pore domain like"/>
    <property type="match status" value="1"/>
</dbReference>
<feature type="transmembrane region" description="Helical" evidence="9">
    <location>
        <begin position="12"/>
        <end position="33"/>
    </location>
</feature>
<dbReference type="FunFam" id="3.30.70.1430:FF:000001">
    <property type="entry name" value="Efflux pump membrane transporter"/>
    <property type="match status" value="1"/>
</dbReference>
<feature type="transmembrane region" description="Helical" evidence="9">
    <location>
        <begin position="1002"/>
        <end position="1024"/>
    </location>
</feature>
<dbReference type="InterPro" id="IPR001036">
    <property type="entry name" value="Acrflvin-R"/>
</dbReference>
<dbReference type="Gene3D" id="1.20.1640.10">
    <property type="entry name" value="Multidrug efflux transporter AcrB transmembrane domain"/>
    <property type="match status" value="2"/>
</dbReference>
<feature type="transmembrane region" description="Helical" evidence="9">
    <location>
        <begin position="368"/>
        <end position="389"/>
    </location>
</feature>
<dbReference type="GO" id="GO:0009636">
    <property type="term" value="P:response to toxic substance"/>
    <property type="evidence" value="ECO:0007669"/>
    <property type="project" value="UniProtKB-ARBA"/>
</dbReference>
<evidence type="ECO:0000313" key="10">
    <source>
        <dbReference type="EMBL" id="SMC25524.1"/>
    </source>
</evidence>
<dbReference type="OrthoDB" id="9759330at2"/>
<evidence type="ECO:0000256" key="3">
    <source>
        <dbReference type="ARBA" id="ARBA00022448"/>
    </source>
</evidence>
<dbReference type="EMBL" id="FWXF01000013">
    <property type="protein sequence ID" value="SMC25524.1"/>
    <property type="molecule type" value="Genomic_DNA"/>
</dbReference>
<evidence type="ECO:0000256" key="8">
    <source>
        <dbReference type="ARBA" id="ARBA00023136"/>
    </source>
</evidence>